<reference evidence="2" key="1">
    <citation type="submission" date="2013-11" db="EMBL/GenBank/DDBJ databases">
        <title>The Genome Sequence of Phytophthora parasitica IAC_01/95.</title>
        <authorList>
            <consortium name="The Broad Institute Genomics Platform"/>
            <person name="Russ C."/>
            <person name="Tyler B."/>
            <person name="Panabieres F."/>
            <person name="Shan W."/>
            <person name="Tripathy S."/>
            <person name="Grunwald N."/>
            <person name="Machado M."/>
            <person name="Johnson C.S."/>
            <person name="Arredondo F."/>
            <person name="Hong C."/>
            <person name="Coffey M."/>
            <person name="Young S.K."/>
            <person name="Zeng Q."/>
            <person name="Gargeya S."/>
            <person name="Fitzgerald M."/>
            <person name="Abouelleil A."/>
            <person name="Alvarado L."/>
            <person name="Chapman S.B."/>
            <person name="Gainer-Dewar J."/>
            <person name="Goldberg J."/>
            <person name="Griggs A."/>
            <person name="Gujja S."/>
            <person name="Hansen M."/>
            <person name="Howarth C."/>
            <person name="Imamovic A."/>
            <person name="Ireland A."/>
            <person name="Larimer J."/>
            <person name="McCowan C."/>
            <person name="Murphy C."/>
            <person name="Pearson M."/>
            <person name="Poon T.W."/>
            <person name="Priest M."/>
            <person name="Roberts A."/>
            <person name="Saif S."/>
            <person name="Shea T."/>
            <person name="Sykes S."/>
            <person name="Wortman J."/>
            <person name="Nusbaum C."/>
            <person name="Birren B."/>
        </authorList>
    </citation>
    <scope>NUCLEOTIDE SEQUENCE [LARGE SCALE GENOMIC DNA]</scope>
    <source>
        <strain evidence="2">IAC_01/95</strain>
    </source>
</reference>
<feature type="region of interest" description="Disordered" evidence="1">
    <location>
        <begin position="20"/>
        <end position="41"/>
    </location>
</feature>
<dbReference type="AlphaFoldDB" id="W2M445"/>
<evidence type="ECO:0000256" key="1">
    <source>
        <dbReference type="SAM" id="MobiDB-lite"/>
    </source>
</evidence>
<accession>W2M445</accession>
<organism evidence="2">
    <name type="scientific">Phytophthora nicotianae</name>
    <name type="common">Potato buckeye rot agent</name>
    <name type="synonym">Phytophthora parasitica</name>
    <dbReference type="NCBI Taxonomy" id="4792"/>
    <lineage>
        <taxon>Eukaryota</taxon>
        <taxon>Sar</taxon>
        <taxon>Stramenopiles</taxon>
        <taxon>Oomycota</taxon>
        <taxon>Peronosporomycetes</taxon>
        <taxon>Peronosporales</taxon>
        <taxon>Peronosporaceae</taxon>
        <taxon>Phytophthora</taxon>
    </lineage>
</organism>
<proteinExistence type="predicted"/>
<sequence>MLYASKHPGRKIRVLHPSAYSISHEGASTGSRRGYEKNGLL</sequence>
<gene>
    <name evidence="2" type="ORF">L914_21272</name>
</gene>
<dbReference type="EMBL" id="KI696643">
    <property type="protein sequence ID" value="ETM31080.1"/>
    <property type="molecule type" value="Genomic_DNA"/>
</dbReference>
<evidence type="ECO:0000313" key="2">
    <source>
        <dbReference type="EMBL" id="ETM31080.1"/>
    </source>
</evidence>
<dbReference type="Proteomes" id="UP000054532">
    <property type="component" value="Unassembled WGS sequence"/>
</dbReference>
<protein>
    <submittedName>
        <fullName evidence="2">Uncharacterized protein</fullName>
    </submittedName>
</protein>
<name>W2M445_PHYNI</name>